<reference evidence="3 4" key="1">
    <citation type="submission" date="2016-04" db="EMBL/GenBank/DDBJ databases">
        <title>Draft genome of Fonsecaea erecta CBS 125763.</title>
        <authorList>
            <person name="Weiss V.A."/>
            <person name="Vicente V.A."/>
            <person name="Raittz R.T."/>
            <person name="Moreno L.F."/>
            <person name="De Souza E.M."/>
            <person name="Pedrosa F.O."/>
            <person name="Steffens M.B."/>
            <person name="Faoro H."/>
            <person name="Tadra-Sfeir M.Z."/>
            <person name="Najafzadeh M.J."/>
            <person name="Felipe M.S."/>
            <person name="Teixeira M."/>
            <person name="Sun J."/>
            <person name="Xi L."/>
            <person name="Gomes R."/>
            <person name="De Azevedo C.M."/>
            <person name="Salgado C.G."/>
            <person name="Da Silva M.B."/>
            <person name="Nascimento M.F."/>
            <person name="Queiroz-Telles F."/>
            <person name="Attili D.S."/>
            <person name="Gorbushina A."/>
        </authorList>
    </citation>
    <scope>NUCLEOTIDE SEQUENCE [LARGE SCALE GENOMIC DNA]</scope>
    <source>
        <strain evidence="3 4">CBS 125763</strain>
    </source>
</reference>
<keyword evidence="2" id="KW-1133">Transmembrane helix</keyword>
<organism evidence="3 4">
    <name type="scientific">Fonsecaea erecta</name>
    <dbReference type="NCBI Taxonomy" id="1367422"/>
    <lineage>
        <taxon>Eukaryota</taxon>
        <taxon>Fungi</taxon>
        <taxon>Dikarya</taxon>
        <taxon>Ascomycota</taxon>
        <taxon>Pezizomycotina</taxon>
        <taxon>Eurotiomycetes</taxon>
        <taxon>Chaetothyriomycetidae</taxon>
        <taxon>Chaetothyriales</taxon>
        <taxon>Herpotrichiellaceae</taxon>
        <taxon>Fonsecaea</taxon>
    </lineage>
</organism>
<sequence>MDPRQSSYEPFRHAQDNYEADKQIDASADDETLLKREKDSRQLGSSSLPGRDAGGFGKKRAPHARFQPARTVLRILSLVLAISVLGIQAYSVYIWLKTREQRTQNTKTRIQTRIWAFLDPWPTWVMLGAAVVAIVTHLTAFGSLCGCCASARKGASHVWAVYVSSTIMLLVWIAAVIQFKIVDNMGSKKTKWDIWSWTCYKHSTKDGAVAWNALCVENNYTFFAGIAILVLEGLGVILFIISQRGVKMNMPRVKVGTPSGYRRF</sequence>
<dbReference type="Proteomes" id="UP000078343">
    <property type="component" value="Unassembled WGS sequence"/>
</dbReference>
<keyword evidence="4" id="KW-1185">Reference proteome</keyword>
<dbReference type="PANTHER" id="PTHR42069">
    <property type="entry name" value="HYPHAL ANASTAMOSIS-8 PROTEIN"/>
    <property type="match status" value="1"/>
</dbReference>
<dbReference type="EMBL" id="LVYI01000010">
    <property type="protein sequence ID" value="OAP55712.1"/>
    <property type="molecule type" value="Genomic_DNA"/>
</dbReference>
<accession>A0A178Z7N1</accession>
<feature type="transmembrane region" description="Helical" evidence="2">
    <location>
        <begin position="159"/>
        <end position="179"/>
    </location>
</feature>
<evidence type="ECO:0000256" key="2">
    <source>
        <dbReference type="SAM" id="Phobius"/>
    </source>
</evidence>
<evidence type="ECO:0000313" key="3">
    <source>
        <dbReference type="EMBL" id="OAP55712.1"/>
    </source>
</evidence>
<dbReference type="GeneID" id="30014032"/>
<dbReference type="RefSeq" id="XP_018689079.1">
    <property type="nucleotide sequence ID" value="XM_018841370.1"/>
</dbReference>
<comment type="caution">
    <text evidence="3">The sequence shown here is derived from an EMBL/GenBank/DDBJ whole genome shotgun (WGS) entry which is preliminary data.</text>
</comment>
<dbReference type="AlphaFoldDB" id="A0A178Z7N1"/>
<keyword evidence="2" id="KW-0472">Membrane</keyword>
<feature type="transmembrane region" description="Helical" evidence="2">
    <location>
        <begin position="75"/>
        <end position="96"/>
    </location>
</feature>
<evidence type="ECO:0008006" key="5">
    <source>
        <dbReference type="Google" id="ProtNLM"/>
    </source>
</evidence>
<name>A0A178Z7N1_9EURO</name>
<protein>
    <recommendedName>
        <fullName evidence="5">MARVEL domain-containing protein</fullName>
    </recommendedName>
</protein>
<feature type="compositionally biased region" description="Basic and acidic residues" evidence="1">
    <location>
        <begin position="32"/>
        <end position="41"/>
    </location>
</feature>
<evidence type="ECO:0000256" key="1">
    <source>
        <dbReference type="SAM" id="MobiDB-lite"/>
    </source>
</evidence>
<gene>
    <name evidence="3" type="ORF">AYL99_09864</name>
</gene>
<feature type="compositionally biased region" description="Basic and acidic residues" evidence="1">
    <location>
        <begin position="10"/>
        <end position="24"/>
    </location>
</feature>
<feature type="region of interest" description="Disordered" evidence="1">
    <location>
        <begin position="1"/>
        <end position="62"/>
    </location>
</feature>
<dbReference type="PANTHER" id="PTHR42069:SF1">
    <property type="entry name" value="MARVEL DOMAIN-CONTAINING PROTEIN"/>
    <property type="match status" value="1"/>
</dbReference>
<feature type="transmembrane region" description="Helical" evidence="2">
    <location>
        <begin position="220"/>
        <end position="241"/>
    </location>
</feature>
<keyword evidence="2" id="KW-0812">Transmembrane</keyword>
<feature type="transmembrane region" description="Helical" evidence="2">
    <location>
        <begin position="124"/>
        <end position="147"/>
    </location>
</feature>
<evidence type="ECO:0000313" key="4">
    <source>
        <dbReference type="Proteomes" id="UP000078343"/>
    </source>
</evidence>
<proteinExistence type="predicted"/>
<dbReference type="STRING" id="1367422.A0A178Z7N1"/>
<dbReference type="OrthoDB" id="5400774at2759"/>